<comment type="caution">
    <text evidence="1">The sequence shown here is derived from an EMBL/GenBank/DDBJ whole genome shotgun (WGS) entry which is preliminary data.</text>
</comment>
<dbReference type="EMBL" id="JAQNDM010000002">
    <property type="protein sequence ID" value="MDC0707903.1"/>
    <property type="molecule type" value="Genomic_DNA"/>
</dbReference>
<dbReference type="Proteomes" id="UP001221838">
    <property type="component" value="Unassembled WGS sequence"/>
</dbReference>
<gene>
    <name evidence="1" type="ORF">POL68_05420</name>
</gene>
<evidence type="ECO:0000313" key="1">
    <source>
        <dbReference type="EMBL" id="MDC0707903.1"/>
    </source>
</evidence>
<dbReference type="RefSeq" id="WP_272135196.1">
    <property type="nucleotide sequence ID" value="NZ_JAQNDM010000002.1"/>
</dbReference>
<name>A0ABT5D2L4_9BACT</name>
<keyword evidence="2" id="KW-1185">Reference proteome</keyword>
<accession>A0ABT5D2L4</accession>
<organism evidence="1 2">
    <name type="scientific">Stigmatella ashevillensis</name>
    <dbReference type="NCBI Taxonomy" id="2995309"/>
    <lineage>
        <taxon>Bacteria</taxon>
        <taxon>Pseudomonadati</taxon>
        <taxon>Myxococcota</taxon>
        <taxon>Myxococcia</taxon>
        <taxon>Myxococcales</taxon>
        <taxon>Cystobacterineae</taxon>
        <taxon>Archangiaceae</taxon>
        <taxon>Stigmatella</taxon>
    </lineage>
</organism>
<reference evidence="1 2" key="1">
    <citation type="submission" date="2022-11" db="EMBL/GenBank/DDBJ databases">
        <title>Minimal conservation of predation-associated metabolite biosynthetic gene clusters underscores biosynthetic potential of Myxococcota including descriptions for ten novel species: Archangium lansinium sp. nov., Myxococcus landrumus sp. nov., Nannocystis bai.</title>
        <authorList>
            <person name="Ahearne A."/>
            <person name="Stevens C."/>
            <person name="Dowd S."/>
        </authorList>
    </citation>
    <scope>NUCLEOTIDE SEQUENCE [LARGE SCALE GENOMIC DNA]</scope>
    <source>
        <strain evidence="1 2">NCWAL01</strain>
    </source>
</reference>
<proteinExistence type="predicted"/>
<sequence length="378" mass="40831">MTTAAPVPAAPPGCPFNAEFLPPNMRKHVDPAAPVPLRMMAAKGLVPLNPSDMLGVLYMLTYDTEQGVRDTAPKTAAGLPDRILGSALRDEGVQAPVLGWFLGLLRGKDVYAEMLVLNASTPDEAVADVARDCSAKLAEIIGQNQLRILRHENIIRNLCANGQVGPALIDSVCDFAVRSGLTLTDVPQMQAARVRLFGPQAVAAPPDPGPTAEQVLQEFQEEGGPEETAAPMEEGKRLNLTQRIMKMSIAEKIKLATLGNKEARSALIRDSNKLVCTAVIRSPRITDGEVLLSAGNKAANEEVLRIIYGNREWTKNLKIKLALVKNPKVPLTVVMKFLNSLRDSELKDLSKDRNVPSGVQSFAKKVLEKKTAPKKEGG</sequence>
<evidence type="ECO:0000313" key="2">
    <source>
        <dbReference type="Proteomes" id="UP001221838"/>
    </source>
</evidence>
<protein>
    <submittedName>
        <fullName evidence="1">Uncharacterized protein</fullName>
    </submittedName>
</protein>